<feature type="domain" description="PEGA" evidence="1">
    <location>
        <begin position="47"/>
        <end position="103"/>
    </location>
</feature>
<reference evidence="3" key="1">
    <citation type="submission" date="2017-09" db="EMBL/GenBank/DDBJ databases">
        <title>Depth-based differentiation of microbial function through sediment-hosted aquifers and enrichment of novel symbionts in the deep terrestrial subsurface.</title>
        <authorList>
            <person name="Probst A.J."/>
            <person name="Ladd B."/>
            <person name="Jarett J.K."/>
            <person name="Geller-Mcgrath D.E."/>
            <person name="Sieber C.M.K."/>
            <person name="Emerson J.B."/>
            <person name="Anantharaman K."/>
            <person name="Thomas B.C."/>
            <person name="Malmstrom R."/>
            <person name="Stieglmeier M."/>
            <person name="Klingl A."/>
            <person name="Woyke T."/>
            <person name="Ryan C.M."/>
            <person name="Banfield J.F."/>
        </authorList>
    </citation>
    <scope>NUCLEOTIDE SEQUENCE [LARGE SCALE GENOMIC DNA]</scope>
</reference>
<evidence type="ECO:0000259" key="1">
    <source>
        <dbReference type="Pfam" id="PF08308"/>
    </source>
</evidence>
<accession>A0A2M7BB52</accession>
<protein>
    <recommendedName>
        <fullName evidence="1">PEGA domain-containing protein</fullName>
    </recommendedName>
</protein>
<dbReference type="AlphaFoldDB" id="A0A2M7BB52"/>
<proteinExistence type="predicted"/>
<dbReference type="InterPro" id="IPR013229">
    <property type="entry name" value="PEGA"/>
</dbReference>
<evidence type="ECO:0000313" key="2">
    <source>
        <dbReference type="EMBL" id="PIV00336.1"/>
    </source>
</evidence>
<dbReference type="EMBL" id="PEVC01000056">
    <property type="protein sequence ID" value="PIV00336.1"/>
    <property type="molecule type" value="Genomic_DNA"/>
</dbReference>
<dbReference type="SUPFAM" id="SSF82171">
    <property type="entry name" value="DPP6 N-terminal domain-like"/>
    <property type="match status" value="1"/>
</dbReference>
<gene>
    <name evidence="2" type="ORF">COS54_03220</name>
</gene>
<comment type="caution">
    <text evidence="2">The sequence shown here is derived from an EMBL/GenBank/DDBJ whole genome shotgun (WGS) entry which is preliminary data.</text>
</comment>
<dbReference type="Pfam" id="PF08308">
    <property type="entry name" value="PEGA"/>
    <property type="match status" value="1"/>
</dbReference>
<name>A0A2M7BB52_9BACT</name>
<evidence type="ECO:0000313" key="3">
    <source>
        <dbReference type="Proteomes" id="UP000229631"/>
    </source>
</evidence>
<dbReference type="Proteomes" id="UP000229631">
    <property type="component" value="Unassembled WGS sequence"/>
</dbReference>
<sequence>MNPAKYRLLFFFAIIVFVLSATFLAIKFTQGYRIDLVNKTLRPTGLLVAISNPVGAEVYVNGKLKEATNSNLALPPNEYQIEIKKAGFLPWQKKLSLKKELITETNAFLFPEVPDLKPLTFNGALQPKISPDSSRIVYIVPIPETKTSTASATLANLPGVWMMDLTDSFFPLNKEPRQIAKSIAKVHDFGNAELFWSPDSRQVLAIFNSGEKVLLDAGQFNLESSSVNIAFTLPNLISGWQEEDKTREQIKLRRLPTPFQKILSQNAKDIEFSPDSTKIAYIATASAEIPENLLSPVLGASTQKQSRKIEPGNFYVYDTKEDRNFLIPFKISSPTPSPVKKVKSPTPTPIYQALLNSKTTAPIWFSTSRHLFWTEDDKVIVCEYDGTNVTTIYSGPFEKSFVVASSGGNRLIILAKLNPGEEKVPNLFSVSLR</sequence>
<organism evidence="2 3">
    <name type="scientific">Candidatus Shapirobacteria bacterium CG03_land_8_20_14_0_80_39_12</name>
    <dbReference type="NCBI Taxonomy" id="1974879"/>
    <lineage>
        <taxon>Bacteria</taxon>
        <taxon>Candidatus Shapironibacteriota</taxon>
    </lineage>
</organism>